<reference evidence="3" key="1">
    <citation type="journal article" date="2019" name="Int. J. Syst. Evol. Microbiol.">
        <title>The Global Catalogue of Microorganisms (GCM) 10K type strain sequencing project: providing services to taxonomists for standard genome sequencing and annotation.</title>
        <authorList>
            <consortium name="The Broad Institute Genomics Platform"/>
            <consortium name="The Broad Institute Genome Sequencing Center for Infectious Disease"/>
            <person name="Wu L."/>
            <person name="Ma J."/>
        </authorList>
    </citation>
    <scope>NUCLEOTIDE SEQUENCE [LARGE SCALE GENOMIC DNA]</scope>
    <source>
        <strain evidence="3">JCM 30846</strain>
    </source>
</reference>
<feature type="compositionally biased region" description="Low complexity" evidence="1">
    <location>
        <begin position="106"/>
        <end position="122"/>
    </location>
</feature>
<name>A0ABP7FEP3_9ACTN</name>
<organism evidence="2 3">
    <name type="scientific">Streptomyces tremellae</name>
    <dbReference type="NCBI Taxonomy" id="1124239"/>
    <lineage>
        <taxon>Bacteria</taxon>
        <taxon>Bacillati</taxon>
        <taxon>Actinomycetota</taxon>
        <taxon>Actinomycetes</taxon>
        <taxon>Kitasatosporales</taxon>
        <taxon>Streptomycetaceae</taxon>
        <taxon>Streptomyces</taxon>
    </lineage>
</organism>
<dbReference type="Proteomes" id="UP001499884">
    <property type="component" value="Unassembled WGS sequence"/>
</dbReference>
<proteinExistence type="predicted"/>
<evidence type="ECO:0000313" key="3">
    <source>
        <dbReference type="Proteomes" id="UP001499884"/>
    </source>
</evidence>
<evidence type="ECO:0000313" key="2">
    <source>
        <dbReference type="EMBL" id="GAA3734013.1"/>
    </source>
</evidence>
<gene>
    <name evidence="2" type="ORF">GCM10023082_34140</name>
</gene>
<feature type="compositionally biased region" description="Basic and acidic residues" evidence="1">
    <location>
        <begin position="27"/>
        <end position="41"/>
    </location>
</feature>
<feature type="compositionally biased region" description="Low complexity" evidence="1">
    <location>
        <begin position="85"/>
        <end position="95"/>
    </location>
</feature>
<evidence type="ECO:0000256" key="1">
    <source>
        <dbReference type="SAM" id="MobiDB-lite"/>
    </source>
</evidence>
<protein>
    <submittedName>
        <fullName evidence="2">Uncharacterized protein</fullName>
    </submittedName>
</protein>
<feature type="compositionally biased region" description="Low complexity" evidence="1">
    <location>
        <begin position="51"/>
        <end position="73"/>
    </location>
</feature>
<keyword evidence="3" id="KW-1185">Reference proteome</keyword>
<sequence>MGGDPCRWFAHTPLGYGDGIDRAPQPDVERAPRPLDHERRPAPGGHRRGPARPARGAQPGAGALGTRAGTGTASVTDDPGKPEAEWATATTPAPEKSAWPVPVLNRPADAGGRRAPALSAAG</sequence>
<dbReference type="EMBL" id="BAABEP010000022">
    <property type="protein sequence ID" value="GAA3734013.1"/>
    <property type="molecule type" value="Genomic_DNA"/>
</dbReference>
<feature type="region of interest" description="Disordered" evidence="1">
    <location>
        <begin position="1"/>
        <end position="122"/>
    </location>
</feature>
<comment type="caution">
    <text evidence="2">The sequence shown here is derived from an EMBL/GenBank/DDBJ whole genome shotgun (WGS) entry which is preliminary data.</text>
</comment>
<accession>A0ABP7FEP3</accession>